<evidence type="ECO:0000313" key="3">
    <source>
        <dbReference type="Proteomes" id="UP000326837"/>
    </source>
</evidence>
<keyword evidence="1" id="KW-0812">Transmembrane</keyword>
<dbReference type="RefSeq" id="WP_152100141.1">
    <property type="nucleotide sequence ID" value="NZ_AP021861.1"/>
</dbReference>
<keyword evidence="1" id="KW-1133">Transmembrane helix</keyword>
<evidence type="ECO:0000313" key="2">
    <source>
        <dbReference type="EMBL" id="BBO34595.1"/>
    </source>
</evidence>
<dbReference type="EMBL" id="AP021861">
    <property type="protein sequence ID" value="BBO34595.1"/>
    <property type="molecule type" value="Genomic_DNA"/>
</dbReference>
<evidence type="ECO:0000256" key="1">
    <source>
        <dbReference type="SAM" id="Phobius"/>
    </source>
</evidence>
<feature type="transmembrane region" description="Helical" evidence="1">
    <location>
        <begin position="33"/>
        <end position="55"/>
    </location>
</feature>
<protein>
    <submittedName>
        <fullName evidence="2">Uncharacterized protein</fullName>
    </submittedName>
</protein>
<dbReference type="Proteomes" id="UP000326837">
    <property type="component" value="Chromosome"/>
</dbReference>
<keyword evidence="1" id="KW-0472">Membrane</keyword>
<gene>
    <name evidence="2" type="ORF">PLANPX_4207</name>
</gene>
<accession>A0A5K7XDX1</accession>
<proteinExistence type="predicted"/>
<reference evidence="3" key="1">
    <citation type="submission" date="2019-10" db="EMBL/GenBank/DDBJ databases">
        <title>Lacipirellula parvula gen. nov., sp. nov., representing a lineage of planctomycetes widespread in freshwater anoxic habitats, and description of the family Lacipirellulaceae.</title>
        <authorList>
            <person name="Dedysh S.N."/>
            <person name="Kulichevskaya I.S."/>
            <person name="Beletsky A.V."/>
            <person name="Rakitin A.L."/>
            <person name="Mardanov A.V."/>
            <person name="Ivanova A.A."/>
            <person name="Saltykova V.X."/>
            <person name="Rijpstra W.I.C."/>
            <person name="Sinninghe Damste J.S."/>
            <person name="Ravin N.V."/>
        </authorList>
    </citation>
    <scope>NUCLEOTIDE SEQUENCE [LARGE SCALE GENOMIC DNA]</scope>
    <source>
        <strain evidence="3">PX69</strain>
    </source>
</reference>
<sequence>MSTVPPPVQPATRVVLIDGDMPWRSVFQLTWKFSIASLVIWTVLLIPILTITSAVQSWRDAGRRADLQQKIRDIDATFRLDR</sequence>
<dbReference type="AlphaFoldDB" id="A0A5K7XDX1"/>
<keyword evidence="3" id="KW-1185">Reference proteome</keyword>
<dbReference type="KEGG" id="lpav:PLANPX_4207"/>
<organism evidence="2 3">
    <name type="scientific">Lacipirellula parvula</name>
    <dbReference type="NCBI Taxonomy" id="2650471"/>
    <lineage>
        <taxon>Bacteria</taxon>
        <taxon>Pseudomonadati</taxon>
        <taxon>Planctomycetota</taxon>
        <taxon>Planctomycetia</taxon>
        <taxon>Pirellulales</taxon>
        <taxon>Lacipirellulaceae</taxon>
        <taxon>Lacipirellula</taxon>
    </lineage>
</organism>
<name>A0A5K7XDX1_9BACT</name>